<dbReference type="AlphaFoldDB" id="A0A347WG91"/>
<dbReference type="Proteomes" id="UP000264120">
    <property type="component" value="Plasmid unnamed1"/>
</dbReference>
<keyword evidence="3" id="KW-0614">Plasmid</keyword>
<dbReference type="OrthoDB" id="7339213at2"/>
<dbReference type="PANTHER" id="PTHR30273">
    <property type="entry name" value="PERIPLASMIC SIGNAL SENSOR AND SIGMA FACTOR ACTIVATOR FECR-RELATED"/>
    <property type="match status" value="1"/>
</dbReference>
<reference evidence="3 4" key="1">
    <citation type="submission" date="2017-08" db="EMBL/GenBank/DDBJ databases">
        <title>Complete genome sequence of Gluconacetobacter saccharivorans CV1 isolated from Fermented Vinegar.</title>
        <authorList>
            <person name="Kim S.-Y."/>
        </authorList>
    </citation>
    <scope>NUCLEOTIDE SEQUENCE [LARGE SCALE GENOMIC DNA]</scope>
    <source>
        <strain evidence="3 4">CV1</strain>
        <plasmid evidence="3 4">unnamed1</plasmid>
    </source>
</reference>
<evidence type="ECO:0000259" key="1">
    <source>
        <dbReference type="Pfam" id="PF04773"/>
    </source>
</evidence>
<feature type="domain" description="FecR N-terminal" evidence="2">
    <location>
        <begin position="15"/>
        <end position="56"/>
    </location>
</feature>
<dbReference type="RefSeq" id="WP_118963798.1">
    <property type="nucleotide sequence ID" value="NZ_CP023037.1"/>
</dbReference>
<geneLocation type="plasmid" evidence="3 4">
    <name>unnamed1</name>
</geneLocation>
<dbReference type="InterPro" id="IPR012373">
    <property type="entry name" value="Ferrdict_sens_TM"/>
</dbReference>
<feature type="domain" description="FecR protein" evidence="1">
    <location>
        <begin position="123"/>
        <end position="214"/>
    </location>
</feature>
<dbReference type="InterPro" id="IPR032623">
    <property type="entry name" value="FecR_N"/>
</dbReference>
<accession>A0A347WG91</accession>
<sequence>MSTQPTQDAGRVMLEAATWKIRLNEARHDETVQAECAAWRALDPAHERAWRRMERVWAVTGELLPPMVQAPDQRPATSCPPAASRSYAPLRRPLRIAAGCMLPLAASLLAFATPDLMLRLRADYYTKTGETRTVILSDATAVTLAGHSAIAVHYSGRERGVTLLAGEAFFNVAHDGKHGFAVRAGNVTARDIGTTFDVRMTGPDVRVAVREGIVDVARQSDPALRLTAGQQWTVDQHTGKTHRGAIDPDEVGSWRSGQMVLNDVRFSEAIEVMGRYYPGTIVTHGLEHDTIPVGGVYDLRHPREALEALCALHGNRLVSLPAGFTLILASHNAP</sequence>
<dbReference type="GO" id="GO:0016989">
    <property type="term" value="F:sigma factor antagonist activity"/>
    <property type="evidence" value="ECO:0007669"/>
    <property type="project" value="TreeGrafter"/>
</dbReference>
<dbReference type="Pfam" id="PF04773">
    <property type="entry name" value="FecR"/>
    <property type="match status" value="1"/>
</dbReference>
<evidence type="ECO:0000313" key="3">
    <source>
        <dbReference type="EMBL" id="AXY23884.1"/>
    </source>
</evidence>
<dbReference type="KEGG" id="ksc:CD178_03140"/>
<proteinExistence type="predicted"/>
<dbReference type="PANTHER" id="PTHR30273:SF2">
    <property type="entry name" value="PROTEIN FECR"/>
    <property type="match status" value="1"/>
</dbReference>
<keyword evidence="4" id="KW-1185">Reference proteome</keyword>
<evidence type="ECO:0000259" key="2">
    <source>
        <dbReference type="Pfam" id="PF16220"/>
    </source>
</evidence>
<gene>
    <name evidence="3" type="ORF">CD178_03140</name>
</gene>
<name>A0A347WG91_9PROT</name>
<dbReference type="EMBL" id="CP023037">
    <property type="protein sequence ID" value="AXY23884.1"/>
    <property type="molecule type" value="Genomic_DNA"/>
</dbReference>
<dbReference type="InterPro" id="IPR006860">
    <property type="entry name" value="FecR"/>
</dbReference>
<organism evidence="3 4">
    <name type="scientific">Komagataeibacter saccharivorans</name>
    <dbReference type="NCBI Taxonomy" id="265959"/>
    <lineage>
        <taxon>Bacteria</taxon>
        <taxon>Pseudomonadati</taxon>
        <taxon>Pseudomonadota</taxon>
        <taxon>Alphaproteobacteria</taxon>
        <taxon>Acetobacterales</taxon>
        <taxon>Acetobacteraceae</taxon>
        <taxon>Komagataeibacter</taxon>
    </lineage>
</organism>
<evidence type="ECO:0000313" key="4">
    <source>
        <dbReference type="Proteomes" id="UP000264120"/>
    </source>
</evidence>
<protein>
    <submittedName>
        <fullName evidence="3">Fec operon regulator FecR</fullName>
    </submittedName>
</protein>
<dbReference type="Gene3D" id="2.60.120.1440">
    <property type="match status" value="1"/>
</dbReference>
<dbReference type="PIRSF" id="PIRSF018266">
    <property type="entry name" value="FecR"/>
    <property type="match status" value="1"/>
</dbReference>
<dbReference type="Pfam" id="PF16220">
    <property type="entry name" value="DUF4880"/>
    <property type="match status" value="1"/>
</dbReference>